<dbReference type="GO" id="GO:0000139">
    <property type="term" value="C:Golgi membrane"/>
    <property type="evidence" value="ECO:0007669"/>
    <property type="project" value="UniProtKB-SubCell"/>
</dbReference>
<name>A0A4Z2B215_9TELE</name>
<feature type="compositionally biased region" description="Basic and acidic residues" evidence="20">
    <location>
        <begin position="876"/>
        <end position="887"/>
    </location>
</feature>
<keyword evidence="12" id="KW-0333">Golgi apparatus</keyword>
<dbReference type="GO" id="GO:0005783">
    <property type="term" value="C:endoplasmic reticulum"/>
    <property type="evidence" value="ECO:0007669"/>
    <property type="project" value="TreeGrafter"/>
</dbReference>
<dbReference type="Pfam" id="PF18770">
    <property type="entry name" value="Arm_vescicular"/>
    <property type="match status" value="1"/>
</dbReference>
<keyword evidence="5" id="KW-0813">Transport</keyword>
<feature type="domain" description="Vesicle tethering protein Uso1/P115-like head" evidence="21">
    <location>
        <begin position="346"/>
        <end position="619"/>
    </location>
</feature>
<organism evidence="23 24">
    <name type="scientific">Takifugu bimaculatus</name>
    <dbReference type="NCBI Taxonomy" id="433685"/>
    <lineage>
        <taxon>Eukaryota</taxon>
        <taxon>Metazoa</taxon>
        <taxon>Chordata</taxon>
        <taxon>Craniata</taxon>
        <taxon>Vertebrata</taxon>
        <taxon>Euteleostomi</taxon>
        <taxon>Actinopterygii</taxon>
        <taxon>Neopterygii</taxon>
        <taxon>Teleostei</taxon>
        <taxon>Neoteleostei</taxon>
        <taxon>Acanthomorphata</taxon>
        <taxon>Eupercaria</taxon>
        <taxon>Tetraodontiformes</taxon>
        <taxon>Tetradontoidea</taxon>
        <taxon>Tetraodontidae</taxon>
        <taxon>Takifugu</taxon>
    </lineage>
</organism>
<evidence type="ECO:0000256" key="17">
    <source>
        <dbReference type="ARBA" id="ARBA00080851"/>
    </source>
</evidence>
<evidence type="ECO:0000256" key="9">
    <source>
        <dbReference type="ARBA" id="ARBA00022892"/>
    </source>
</evidence>
<comment type="caution">
    <text evidence="23">The sequence shown here is derived from an EMBL/GenBank/DDBJ whole genome shotgun (WGS) entry which is preliminary data.</text>
</comment>
<dbReference type="InterPro" id="IPR016024">
    <property type="entry name" value="ARM-type_fold"/>
</dbReference>
<dbReference type="EMBL" id="SWLE01000021">
    <property type="protein sequence ID" value="TNM85849.1"/>
    <property type="molecule type" value="Genomic_DNA"/>
</dbReference>
<evidence type="ECO:0000256" key="18">
    <source>
        <dbReference type="ARBA" id="ARBA00083407"/>
    </source>
</evidence>
<evidence type="ECO:0000256" key="11">
    <source>
        <dbReference type="ARBA" id="ARBA00022990"/>
    </source>
</evidence>
<dbReference type="GO" id="GO:0005829">
    <property type="term" value="C:cytosol"/>
    <property type="evidence" value="ECO:0007669"/>
    <property type="project" value="UniProtKB-SubCell"/>
</dbReference>
<dbReference type="AlphaFoldDB" id="A0A4Z2B215"/>
<dbReference type="FunFam" id="1.25.10.10:FF:000054">
    <property type="entry name" value="General vesicular transport factor p115"/>
    <property type="match status" value="1"/>
</dbReference>
<feature type="compositionally biased region" description="Acidic residues" evidence="20">
    <location>
        <begin position="950"/>
        <end position="973"/>
    </location>
</feature>
<keyword evidence="24" id="KW-1185">Reference proteome</keyword>
<dbReference type="InterPro" id="IPR006953">
    <property type="entry name" value="Vesicle_Uso1_P115_head"/>
</dbReference>
<keyword evidence="11" id="KW-0007">Acetylation</keyword>
<dbReference type="InterPro" id="IPR000225">
    <property type="entry name" value="Armadillo"/>
</dbReference>
<evidence type="ECO:0000256" key="13">
    <source>
        <dbReference type="ARBA" id="ARBA00023054"/>
    </source>
</evidence>
<dbReference type="InterPro" id="IPR024095">
    <property type="entry name" value="Vesicle_P115"/>
</dbReference>
<dbReference type="InterPro" id="IPR006955">
    <property type="entry name" value="Uso1_p115_C"/>
</dbReference>
<dbReference type="Pfam" id="PF04871">
    <property type="entry name" value="Uso1_p115_C"/>
    <property type="match status" value="1"/>
</dbReference>
<protein>
    <recommendedName>
        <fullName evidence="4">General vesicular transport factor p115</fullName>
    </recommendedName>
    <alternativeName>
        <fullName evidence="16">Protein USO1 homolog</fullName>
    </alternativeName>
    <alternativeName>
        <fullName evidence="17">Transcytosis-associated protein</fullName>
    </alternativeName>
    <alternativeName>
        <fullName evidence="18">Vesicle-docking protein</fullName>
    </alternativeName>
</protein>
<comment type="function">
    <text evidence="15">General vesicular transport factor required for intercisternal transport in the Golgi stack; it is required for transcytotic fusion and/or subsequent binding of the vesicles to the target membrane. May well act as a vesicular anchor by interacting with the target membrane and holding the vesicular and target membranes in proximity.</text>
</comment>
<evidence type="ECO:0000313" key="23">
    <source>
        <dbReference type="EMBL" id="TNM85849.1"/>
    </source>
</evidence>
<comment type="similarity">
    <text evidence="3">Belongs to the VDP/USO1/EDE1 family.</text>
</comment>
<dbReference type="Pfam" id="PF04869">
    <property type="entry name" value="Uso1_p115_head"/>
    <property type="match status" value="1"/>
</dbReference>
<feature type="region of interest" description="Disordered" evidence="20">
    <location>
        <begin position="876"/>
        <end position="896"/>
    </location>
</feature>
<keyword evidence="10" id="KW-0653">Protein transport</keyword>
<evidence type="ECO:0000256" key="3">
    <source>
        <dbReference type="ARBA" id="ARBA00006960"/>
    </source>
</evidence>
<dbReference type="PANTHER" id="PTHR10013">
    <property type="entry name" value="GENERAL VESICULAR TRANSPORT FACTOR P115"/>
    <property type="match status" value="1"/>
</dbReference>
<evidence type="ECO:0000256" key="7">
    <source>
        <dbReference type="ARBA" id="ARBA00022553"/>
    </source>
</evidence>
<proteinExistence type="inferred from homology"/>
<dbReference type="PANTHER" id="PTHR10013:SF0">
    <property type="entry name" value="GENERAL VESICULAR TRANSPORT FACTOR P115"/>
    <property type="match status" value="1"/>
</dbReference>
<evidence type="ECO:0000256" key="20">
    <source>
        <dbReference type="SAM" id="MobiDB-lite"/>
    </source>
</evidence>
<sequence>MNFFRGVMGGQAAGPQPSGAETIQKLCDRVASSTLLEDRRDAVRALKSLSKKYRMEVGTQAMDHLINILQTDRSDSEIIGYALDTLYNIICSDEEEEQDENTQKQVDDLGAQFTDHFIQDPEHLTLLLTLLEEFDFHVRWPGVKLLTALLKNQGPQVQGVILVSPMGVSRLMDLLADSREVIRNDGLLLLQQLTKSNAAIQKIVAFENAFERLLDIITEEGSSDGGIVVEDCLLLLLNLLKNNSSNQNFFKEGSYIQRMKPWFEVGDDNSGWSAQKVTNLHLMLQLVRVMVSPVNSPGATASCQKSMYQCGLLQQLCTILMATGVPADILTETINTVSEVIRGSQVNQDYFASVNAPSNPPRPAIVVLLMSMVNERQPFVLRCAVLYCFQCFLYKNQKGQGEIVATLLPSTIDANSISAGQLLCGGLFSADSLSNWCAAVALAHALQDNLTQKEQLLRVQLATSLGKPPVSLLQQCTNILSQGSKVQTRVGLLMLLCTWISNCPIAVTHFLHNQENVPFLTAQISENLGEDERLVQGLCALLLGICIYYNDNSLENYTKEKLKQLIEKRIGKENFVEKLGFITKHELYSRAAQKPQPIFPSPEQMLFDHEFTKLVKELEGQWEAHRRPVTNSWLGLSFTFLLLIVVIGMITKAVHKSSEEEKKEEEVKKTLEQHDNIVTQYKELIREQDAQIQELKEQLSSMTSQNEQMQATMTQQLSQIQQHKDQYNILKLKLGKENQNQGEGSQVNGMQTEELTQLREDVEELRKQNALLQTQLDDKDALINKLRSEASQTAEGSAGGSDGAQLLEELEALRSQLQSQSAELNQVKMERQELLRRAEAGSSNPENDGSMDGAKMAELESRLTTQLTEMERLKAEAKSSTESRAELEQQLASSTSTVAILQTEKAKLETAVQESKKEQDDLLILLSDQDQKIFRLEAEAQRSGRIGTSVEDEDDLDAKDDDEEEEDDDEEED</sequence>
<dbReference type="Proteomes" id="UP000516260">
    <property type="component" value="Chromosome 8"/>
</dbReference>
<dbReference type="InterPro" id="IPR011989">
    <property type="entry name" value="ARM-like"/>
</dbReference>
<evidence type="ECO:0000256" key="4">
    <source>
        <dbReference type="ARBA" id="ARBA00018243"/>
    </source>
</evidence>
<evidence type="ECO:0000256" key="15">
    <source>
        <dbReference type="ARBA" id="ARBA00058762"/>
    </source>
</evidence>
<evidence type="ECO:0000256" key="2">
    <source>
        <dbReference type="ARBA" id="ARBA00004514"/>
    </source>
</evidence>
<dbReference type="PROSITE" id="PS50176">
    <property type="entry name" value="ARM_REPEAT"/>
    <property type="match status" value="1"/>
</dbReference>
<evidence type="ECO:0000256" key="14">
    <source>
        <dbReference type="ARBA" id="ARBA00023136"/>
    </source>
</evidence>
<evidence type="ECO:0000256" key="5">
    <source>
        <dbReference type="ARBA" id="ARBA00022448"/>
    </source>
</evidence>
<accession>A0A4Z2B215</accession>
<evidence type="ECO:0000256" key="1">
    <source>
        <dbReference type="ARBA" id="ARBA00004395"/>
    </source>
</evidence>
<dbReference type="GO" id="GO:0048211">
    <property type="term" value="P:Golgi vesicle docking"/>
    <property type="evidence" value="ECO:0007669"/>
    <property type="project" value="TreeGrafter"/>
</dbReference>
<keyword evidence="13" id="KW-0175">Coiled coil</keyword>
<dbReference type="GO" id="GO:0048280">
    <property type="term" value="P:vesicle fusion with Golgi apparatus"/>
    <property type="evidence" value="ECO:0007669"/>
    <property type="project" value="InterPro"/>
</dbReference>
<dbReference type="SUPFAM" id="SSF48371">
    <property type="entry name" value="ARM repeat"/>
    <property type="match status" value="1"/>
</dbReference>
<dbReference type="GO" id="GO:0045056">
    <property type="term" value="P:transcytosis"/>
    <property type="evidence" value="ECO:0007669"/>
    <property type="project" value="TreeGrafter"/>
</dbReference>
<dbReference type="GO" id="GO:0006888">
    <property type="term" value="P:endoplasmic reticulum to Golgi vesicle-mediated transport"/>
    <property type="evidence" value="ECO:0007669"/>
    <property type="project" value="TreeGrafter"/>
</dbReference>
<evidence type="ECO:0000256" key="12">
    <source>
        <dbReference type="ARBA" id="ARBA00023034"/>
    </source>
</evidence>
<keyword evidence="7" id="KW-0597">Phosphoprotein</keyword>
<evidence type="ECO:0000256" key="19">
    <source>
        <dbReference type="PROSITE-ProRule" id="PRU00259"/>
    </source>
</evidence>
<feature type="domain" description="Uso1/p115-like vesicle tethering protein C-terminal" evidence="22">
    <location>
        <begin position="856"/>
        <end position="965"/>
    </location>
</feature>
<dbReference type="GO" id="GO:0006886">
    <property type="term" value="P:intracellular protein transport"/>
    <property type="evidence" value="ECO:0007669"/>
    <property type="project" value="InterPro"/>
</dbReference>
<gene>
    <name evidence="23" type="ORF">fugu_008120</name>
</gene>
<dbReference type="InterPro" id="IPR041209">
    <property type="entry name" value="P115_Arm_rpt"/>
</dbReference>
<feature type="region of interest" description="Disordered" evidence="20">
    <location>
        <begin position="938"/>
        <end position="973"/>
    </location>
</feature>
<evidence type="ECO:0000313" key="24">
    <source>
        <dbReference type="Proteomes" id="UP000516260"/>
    </source>
</evidence>
<evidence type="ECO:0000256" key="10">
    <source>
        <dbReference type="ARBA" id="ARBA00022927"/>
    </source>
</evidence>
<keyword evidence="6" id="KW-0963">Cytoplasm</keyword>
<evidence type="ECO:0000256" key="8">
    <source>
        <dbReference type="ARBA" id="ARBA00022737"/>
    </source>
</evidence>
<evidence type="ECO:0000259" key="22">
    <source>
        <dbReference type="Pfam" id="PF04871"/>
    </source>
</evidence>
<feature type="repeat" description="ARM" evidence="19">
    <location>
        <begin position="60"/>
        <end position="97"/>
    </location>
</feature>
<keyword evidence="8" id="KW-0677">Repeat</keyword>
<dbReference type="Gene3D" id="1.25.10.10">
    <property type="entry name" value="Leucine-rich Repeat Variant"/>
    <property type="match status" value="1"/>
</dbReference>
<evidence type="ECO:0000256" key="6">
    <source>
        <dbReference type="ARBA" id="ARBA00022490"/>
    </source>
</evidence>
<comment type="subcellular location">
    <subcellularLocation>
        <location evidence="2">Cytoplasm</location>
        <location evidence="2">Cytosol</location>
    </subcellularLocation>
    <subcellularLocation>
        <location evidence="1">Golgi apparatus membrane</location>
        <topology evidence="1">Peripheral membrane protein</topology>
    </subcellularLocation>
</comment>
<reference evidence="23 24" key="1">
    <citation type="submission" date="2019-04" db="EMBL/GenBank/DDBJ databases">
        <title>The sequence and de novo assembly of Takifugu bimaculatus genome using PacBio and Hi-C technologies.</title>
        <authorList>
            <person name="Xu P."/>
            <person name="Liu B."/>
            <person name="Zhou Z."/>
        </authorList>
    </citation>
    <scope>NUCLEOTIDE SEQUENCE [LARGE SCALE GENOMIC DNA]</scope>
    <source>
        <strain evidence="23">TB-2018</strain>
        <tissue evidence="23">Muscle</tissue>
    </source>
</reference>
<keyword evidence="9" id="KW-0931">ER-Golgi transport</keyword>
<dbReference type="GO" id="GO:0012507">
    <property type="term" value="C:ER to Golgi transport vesicle membrane"/>
    <property type="evidence" value="ECO:0007669"/>
    <property type="project" value="TreeGrafter"/>
</dbReference>
<dbReference type="GO" id="GO:0005795">
    <property type="term" value="C:Golgi stack"/>
    <property type="evidence" value="ECO:0007669"/>
    <property type="project" value="TreeGrafter"/>
</dbReference>
<keyword evidence="14" id="KW-0472">Membrane</keyword>
<evidence type="ECO:0000259" key="21">
    <source>
        <dbReference type="Pfam" id="PF04869"/>
    </source>
</evidence>
<evidence type="ECO:0000256" key="16">
    <source>
        <dbReference type="ARBA" id="ARBA00075954"/>
    </source>
</evidence>